<dbReference type="Proteomes" id="UP000092093">
    <property type="component" value="Unassembled WGS sequence"/>
</dbReference>
<name>A0A1B7WX27_APHFL</name>
<dbReference type="InterPro" id="IPR019044">
    <property type="entry name" value="Restrct_endonuc_II_HindVP"/>
</dbReference>
<dbReference type="EMBL" id="LJOW01000141">
    <property type="protein sequence ID" value="OBQ41635.1"/>
    <property type="molecule type" value="Genomic_DNA"/>
</dbReference>
<dbReference type="GO" id="GO:0009307">
    <property type="term" value="P:DNA restriction-modification system"/>
    <property type="evidence" value="ECO:0007669"/>
    <property type="project" value="InterPro"/>
</dbReference>
<keyword evidence="1" id="KW-0540">Nuclease</keyword>
<proteinExistence type="predicted"/>
<accession>A0A1B7WX27</accession>
<comment type="caution">
    <text evidence="1">The sequence shown here is derived from an EMBL/GenBank/DDBJ whole genome shotgun (WGS) entry which is preliminary data.</text>
</comment>
<dbReference type="PATRIC" id="fig|1710896.3.peg.5210"/>
<sequence length="366" mass="42368">MQPENLQVGLFGLNHSNRDFSQRESWGKNQFNNSFPASLACYMYQKGLKLNYLTLDKQLKIQHQEIDISQIFGITPLSDHLFFSFESDYVPYRKIVVGKLPRVDLVTHDLSRDNACLRSIEIKLTALPDNSTYRLPDHQYGCEIVTRPDTIVYLALSIAHEFENSRDKLLNYLQPVCSQIEDWSSIRHVLPFIPQIVDSLDTLIIENIAIQSPLVMQPIWKTVGKTSKLYQNCLDIFVWSNFGFTRLFFDITKRLAKSEETIQRPMRSVVWLAKMLYEFALVGKINHKLVIDTLTYNTKNDKAFALSGSNTRPYMTCDNLVKPRITKEEIKNIILGGGQNFLSPERRFDAIIFSNPEIFDDRIKEI</sequence>
<keyword evidence="1" id="KW-0255">Endonuclease</keyword>
<dbReference type="AlphaFoldDB" id="A0A1B7WX27"/>
<reference evidence="1 2" key="1">
    <citation type="submission" date="2015-09" db="EMBL/GenBank/DDBJ databases">
        <title>Aphanizomenon flos-aquae WA102.</title>
        <authorList>
            <person name="Driscoll C."/>
        </authorList>
    </citation>
    <scope>NUCLEOTIDE SEQUENCE [LARGE SCALE GENOMIC DNA]</scope>
    <source>
        <strain evidence="1">WA102</strain>
    </source>
</reference>
<evidence type="ECO:0000313" key="2">
    <source>
        <dbReference type="Proteomes" id="UP000092093"/>
    </source>
</evidence>
<gene>
    <name evidence="1" type="ORF">AN484_20605</name>
</gene>
<dbReference type="GO" id="GO:0009036">
    <property type="term" value="F:type II site-specific deoxyribonuclease activity"/>
    <property type="evidence" value="ECO:0007669"/>
    <property type="project" value="InterPro"/>
</dbReference>
<dbReference type="Pfam" id="PF09519">
    <property type="entry name" value="RE_HindVP"/>
    <property type="match status" value="1"/>
</dbReference>
<dbReference type="GO" id="GO:0003677">
    <property type="term" value="F:DNA binding"/>
    <property type="evidence" value="ECO:0007669"/>
    <property type="project" value="InterPro"/>
</dbReference>
<keyword evidence="1" id="KW-0378">Hydrolase</keyword>
<protein>
    <submittedName>
        <fullName evidence="1">Restriction endonuclease</fullName>
    </submittedName>
</protein>
<organism evidence="1 2">
    <name type="scientific">Aphanizomenon flos-aquae WA102</name>
    <dbReference type="NCBI Taxonomy" id="1710896"/>
    <lineage>
        <taxon>Bacteria</taxon>
        <taxon>Bacillati</taxon>
        <taxon>Cyanobacteriota</taxon>
        <taxon>Cyanophyceae</taxon>
        <taxon>Nostocales</taxon>
        <taxon>Aphanizomenonaceae</taxon>
        <taxon>Aphanizomenon</taxon>
    </lineage>
</organism>
<evidence type="ECO:0000313" key="1">
    <source>
        <dbReference type="EMBL" id="OBQ41635.1"/>
    </source>
</evidence>